<dbReference type="Pfam" id="PF08284">
    <property type="entry name" value="RVP_2"/>
    <property type="match status" value="1"/>
</dbReference>
<dbReference type="AlphaFoldDB" id="A0A2I0VG61"/>
<organism evidence="1 2">
    <name type="scientific">Dendrobium catenatum</name>
    <dbReference type="NCBI Taxonomy" id="906689"/>
    <lineage>
        <taxon>Eukaryota</taxon>
        <taxon>Viridiplantae</taxon>
        <taxon>Streptophyta</taxon>
        <taxon>Embryophyta</taxon>
        <taxon>Tracheophyta</taxon>
        <taxon>Spermatophyta</taxon>
        <taxon>Magnoliopsida</taxon>
        <taxon>Liliopsida</taxon>
        <taxon>Asparagales</taxon>
        <taxon>Orchidaceae</taxon>
        <taxon>Epidendroideae</taxon>
        <taxon>Malaxideae</taxon>
        <taxon>Dendrobiinae</taxon>
        <taxon>Dendrobium</taxon>
    </lineage>
</organism>
<dbReference type="EMBL" id="KZ503666">
    <property type="protein sequence ID" value="PKU62385.1"/>
    <property type="molecule type" value="Genomic_DNA"/>
</dbReference>
<dbReference type="Gene3D" id="2.40.70.10">
    <property type="entry name" value="Acid Proteases"/>
    <property type="match status" value="1"/>
</dbReference>
<dbReference type="InterPro" id="IPR021109">
    <property type="entry name" value="Peptidase_aspartic_dom_sf"/>
</dbReference>
<reference evidence="1 2" key="2">
    <citation type="journal article" date="2017" name="Nature">
        <title>The Apostasia genome and the evolution of orchids.</title>
        <authorList>
            <person name="Zhang G.Q."/>
            <person name="Liu K.W."/>
            <person name="Li Z."/>
            <person name="Lohaus R."/>
            <person name="Hsiao Y.Y."/>
            <person name="Niu S.C."/>
            <person name="Wang J.Y."/>
            <person name="Lin Y.C."/>
            <person name="Xu Q."/>
            <person name="Chen L.J."/>
            <person name="Yoshida K."/>
            <person name="Fujiwara S."/>
            <person name="Wang Z.W."/>
            <person name="Zhang Y.Q."/>
            <person name="Mitsuda N."/>
            <person name="Wang M."/>
            <person name="Liu G.H."/>
            <person name="Pecoraro L."/>
            <person name="Huang H.X."/>
            <person name="Xiao X.J."/>
            <person name="Lin M."/>
            <person name="Wu X.Y."/>
            <person name="Wu W.L."/>
            <person name="Chen Y.Y."/>
            <person name="Chang S.B."/>
            <person name="Sakamoto S."/>
            <person name="Ohme-Takagi M."/>
            <person name="Yagi M."/>
            <person name="Zeng S.J."/>
            <person name="Shen C.Y."/>
            <person name="Yeh C.M."/>
            <person name="Luo Y.B."/>
            <person name="Tsai W.C."/>
            <person name="Van de Peer Y."/>
            <person name="Liu Z.J."/>
        </authorList>
    </citation>
    <scope>NUCLEOTIDE SEQUENCE [LARGE SCALE GENOMIC DNA]</scope>
    <source>
        <tissue evidence="1">The whole plant</tissue>
    </source>
</reference>
<reference evidence="1 2" key="1">
    <citation type="journal article" date="2016" name="Sci. Rep.">
        <title>The Dendrobium catenatum Lindl. genome sequence provides insights into polysaccharide synthase, floral development and adaptive evolution.</title>
        <authorList>
            <person name="Zhang G.Q."/>
            <person name="Xu Q."/>
            <person name="Bian C."/>
            <person name="Tsai W.C."/>
            <person name="Yeh C.M."/>
            <person name="Liu K.W."/>
            <person name="Yoshida K."/>
            <person name="Zhang L.S."/>
            <person name="Chang S.B."/>
            <person name="Chen F."/>
            <person name="Shi Y."/>
            <person name="Su Y.Y."/>
            <person name="Zhang Y.Q."/>
            <person name="Chen L.J."/>
            <person name="Yin Y."/>
            <person name="Lin M."/>
            <person name="Huang H."/>
            <person name="Deng H."/>
            <person name="Wang Z.W."/>
            <person name="Zhu S.L."/>
            <person name="Zhao X."/>
            <person name="Deng C."/>
            <person name="Niu S.C."/>
            <person name="Huang J."/>
            <person name="Wang M."/>
            <person name="Liu G.H."/>
            <person name="Yang H.J."/>
            <person name="Xiao X.J."/>
            <person name="Hsiao Y.Y."/>
            <person name="Wu W.L."/>
            <person name="Chen Y.Y."/>
            <person name="Mitsuda N."/>
            <person name="Ohme-Takagi M."/>
            <person name="Luo Y.B."/>
            <person name="Van de Peer Y."/>
            <person name="Liu Z.J."/>
        </authorList>
    </citation>
    <scope>NUCLEOTIDE SEQUENCE [LARGE SCALE GENOMIC DNA]</scope>
    <source>
        <tissue evidence="1">The whole plant</tissue>
    </source>
</reference>
<proteinExistence type="predicted"/>
<evidence type="ECO:0000313" key="2">
    <source>
        <dbReference type="Proteomes" id="UP000233837"/>
    </source>
</evidence>
<keyword evidence="2" id="KW-1185">Reference proteome</keyword>
<accession>A0A2I0VG61</accession>
<protein>
    <submittedName>
        <fullName evidence="1">Uncharacterized protein</fullName>
    </submittedName>
</protein>
<gene>
    <name evidence="1" type="ORF">MA16_Dca024057</name>
</gene>
<dbReference type="Proteomes" id="UP000233837">
    <property type="component" value="Unassembled WGS sequence"/>
</dbReference>
<evidence type="ECO:0000313" key="1">
    <source>
        <dbReference type="EMBL" id="PKU62385.1"/>
    </source>
</evidence>
<sequence length="167" mass="19100">MGRGVCRGVVLKIQEIHVREDFLLLELVSLDVILGMKWLQTLGETKINWRTLMMELVMGGRRRTIQGDAGLTKAGVSLKSMIRSIQEVGGGYLVELHYLERVSVRDEGDIPLVVQQLIQQFREVFQPPQGLPPPREQEHAILLKDVVSPISVRPYHYPRFKKMKSRS</sequence>
<name>A0A2I0VG61_9ASPA</name>